<feature type="region of interest" description="Disordered" evidence="1">
    <location>
        <begin position="686"/>
        <end position="823"/>
    </location>
</feature>
<dbReference type="Proteomes" id="UP000007875">
    <property type="component" value="Unassembled WGS sequence"/>
</dbReference>
<reference evidence="3" key="3">
    <citation type="submission" date="2025-09" db="UniProtKB">
        <authorList>
            <consortium name="Ensembl"/>
        </authorList>
    </citation>
    <scope>IDENTIFICATION</scope>
</reference>
<keyword evidence="4" id="KW-1185">Reference proteome</keyword>
<feature type="compositionally biased region" description="Pro residues" evidence="1">
    <location>
        <begin position="762"/>
        <end position="782"/>
    </location>
</feature>
<evidence type="ECO:0000313" key="4">
    <source>
        <dbReference type="Proteomes" id="UP000007875"/>
    </source>
</evidence>
<dbReference type="GO" id="GO:0005768">
    <property type="term" value="C:endosome"/>
    <property type="evidence" value="ECO:0007669"/>
    <property type="project" value="TreeGrafter"/>
</dbReference>
<dbReference type="Pfam" id="PF13949">
    <property type="entry name" value="ALIX_LYPXL_bnd"/>
    <property type="match status" value="1"/>
</dbReference>
<dbReference type="OMA" id="VSHAEEM"/>
<dbReference type="Pfam" id="PF03097">
    <property type="entry name" value="BRO1"/>
    <property type="match status" value="1"/>
</dbReference>
<dbReference type="FunCoup" id="H2YHX0">
    <property type="interactions" value="841"/>
</dbReference>
<name>H2YHX0_CIOSA</name>
<organism evidence="3 4">
    <name type="scientific">Ciona savignyi</name>
    <name type="common">Pacific transparent sea squirt</name>
    <dbReference type="NCBI Taxonomy" id="51511"/>
    <lineage>
        <taxon>Eukaryota</taxon>
        <taxon>Metazoa</taxon>
        <taxon>Chordata</taxon>
        <taxon>Tunicata</taxon>
        <taxon>Ascidiacea</taxon>
        <taxon>Phlebobranchia</taxon>
        <taxon>Cionidae</taxon>
        <taxon>Ciona</taxon>
    </lineage>
</organism>
<accession>H2YHX0</accession>
<dbReference type="PANTHER" id="PTHR23030">
    <property type="entry name" value="PCD6 INTERACTING PROTEIN-RELATED"/>
    <property type="match status" value="1"/>
</dbReference>
<dbReference type="Gene3D" id="1.20.120.560">
    <property type="entry name" value="alix/aip1 in complex with the ypdl late domain"/>
    <property type="match status" value="1"/>
</dbReference>
<dbReference type="STRING" id="51511.ENSCSAVP00000004919"/>
<dbReference type="Gene3D" id="1.25.40.280">
    <property type="entry name" value="alix/aip1 like domains"/>
    <property type="match status" value="1"/>
</dbReference>
<proteinExistence type="predicted"/>
<evidence type="ECO:0000259" key="2">
    <source>
        <dbReference type="PROSITE" id="PS51180"/>
    </source>
</evidence>
<sequence length="823" mass="91151">RYHDQLVAGSRKFPFCEGSGVHVCFTWKDSLQKGKFLSSTPKTSISDGDFERLCVLYNIAALMSQIGSEANLQTDDGLKTAAKYFQESAGIFSYIKEKVLSVVGNNQSTTDLTVEVLNAYSCVMLGQAQECFYDKASSDPALNKKPEVLAKVAMQTSHLYSEAAKALVEADSSYSLGAVQSLCSAKKELFQCYAQHQQAKAANADKRFGEAIARYRVIARSLYKNSSELLVNFNGKQFCEIIGSEKDAAEKDNNFIYNDIIPKASSVPVIGKAPIAKAKAFNKNENLSMKFTDLFSSLVPLAVHNAVEAYSARRKELVDREIERIRELNNLINGVMSSFNLPAALEDMSGSDLPQSIIDKSRVVIDKGGVVPIDQLLQILPESLDRNQQILTEAKLFICFSTEHCVRILNDEQSSDAELREKFGEKWRRKPSAELTLPLRQEMSKYQTIIENAQKADGIIRAKYTDNKVGIELLCLPVEKLKNAVPSSSPLAALKGHPVVQELKQLCEQVGTIKAEREVMETELRTTTYDMTDKFTRILAEEGCLNEDSISPKELNRIYQPLIEQVNDSGDRQESLLANLQRANEQFSVLKSGGGQNKREEVLKTIAAAFDKYMELTAHLQEGNKFYGDLTELLLKLQPKCSDFVFARKTEKEELLKDLQKTILSGQPSEAPSVPAYHQQQDVYAEVKKPPARPPPPKSPGNTFPSQEQPPKPAPRNIPSQTPPTSVPPPTVTVASQNVPSAPQYTQRQDPYGYPTGAPHPGYTPYPVPGYGPPPGPAPYPQHLPYAYPSQPGYAPQGYPAYPPQPPQPGYPVQPEEITNPHK</sequence>
<feature type="compositionally biased region" description="Polar residues" evidence="1">
    <location>
        <begin position="738"/>
        <end position="749"/>
    </location>
</feature>
<dbReference type="InterPro" id="IPR004328">
    <property type="entry name" value="BRO1_dom"/>
</dbReference>
<dbReference type="Gene3D" id="1.20.140.50">
    <property type="entry name" value="alix/aip1 like domains"/>
    <property type="match status" value="1"/>
</dbReference>
<dbReference type="InParanoid" id="H2YHX0"/>
<dbReference type="Ensembl" id="ENSCSAVT00000004988.1">
    <property type="protein sequence ID" value="ENSCSAVP00000004919.1"/>
    <property type="gene ID" value="ENSCSAVG00000002928.1"/>
</dbReference>
<dbReference type="InterPro" id="IPR025304">
    <property type="entry name" value="ALIX_V_dom"/>
</dbReference>
<dbReference type="PROSITE" id="PS51180">
    <property type="entry name" value="BRO1"/>
    <property type="match status" value="1"/>
</dbReference>
<dbReference type="PANTHER" id="PTHR23030:SF39">
    <property type="entry name" value="PROGRAMMED CELL DEATH 6-INTERACTING PROTEIN"/>
    <property type="match status" value="1"/>
</dbReference>
<dbReference type="eggNOG" id="KOG2220">
    <property type="taxonomic scope" value="Eukaryota"/>
</dbReference>
<reference evidence="3" key="2">
    <citation type="submission" date="2025-08" db="UniProtKB">
        <authorList>
            <consortium name="Ensembl"/>
        </authorList>
    </citation>
    <scope>IDENTIFICATION</scope>
</reference>
<feature type="compositionally biased region" description="Pro residues" evidence="1">
    <location>
        <begin position="708"/>
        <end position="731"/>
    </location>
</feature>
<feature type="domain" description="BRO1" evidence="2">
    <location>
        <begin position="1"/>
        <end position="332"/>
    </location>
</feature>
<dbReference type="AlphaFoldDB" id="H2YHX0"/>
<evidence type="ECO:0000313" key="3">
    <source>
        <dbReference type="Ensembl" id="ENSCSAVP00000004919.1"/>
    </source>
</evidence>
<feature type="compositionally biased region" description="Low complexity" evidence="1">
    <location>
        <begin position="791"/>
        <end position="800"/>
    </location>
</feature>
<dbReference type="GO" id="GO:0000281">
    <property type="term" value="P:mitotic cytokinesis"/>
    <property type="evidence" value="ECO:0007669"/>
    <property type="project" value="TreeGrafter"/>
</dbReference>
<protein>
    <recommendedName>
        <fullName evidence="2">BRO1 domain-containing protein</fullName>
    </recommendedName>
</protein>
<reference evidence="4" key="1">
    <citation type="submission" date="2003-08" db="EMBL/GenBank/DDBJ databases">
        <authorList>
            <person name="Birren B."/>
            <person name="Nusbaum C."/>
            <person name="Abebe A."/>
            <person name="Abouelleil A."/>
            <person name="Adekoya E."/>
            <person name="Ait-zahra M."/>
            <person name="Allen N."/>
            <person name="Allen T."/>
            <person name="An P."/>
            <person name="Anderson M."/>
            <person name="Anderson S."/>
            <person name="Arachchi H."/>
            <person name="Armbruster J."/>
            <person name="Bachantsang P."/>
            <person name="Baldwin J."/>
            <person name="Barry A."/>
            <person name="Bayul T."/>
            <person name="Blitshsteyn B."/>
            <person name="Bloom T."/>
            <person name="Blye J."/>
            <person name="Boguslavskiy L."/>
            <person name="Borowsky M."/>
            <person name="Boukhgalter B."/>
            <person name="Brunache A."/>
            <person name="Butler J."/>
            <person name="Calixte N."/>
            <person name="Calvo S."/>
            <person name="Camarata J."/>
            <person name="Campo K."/>
            <person name="Chang J."/>
            <person name="Cheshatsang Y."/>
            <person name="Citroen M."/>
            <person name="Collymore A."/>
            <person name="Considine T."/>
            <person name="Cook A."/>
            <person name="Cooke P."/>
            <person name="Corum B."/>
            <person name="Cuomo C."/>
            <person name="David R."/>
            <person name="Dawoe T."/>
            <person name="Degray S."/>
            <person name="Dodge S."/>
            <person name="Dooley K."/>
            <person name="Dorje P."/>
            <person name="Dorjee K."/>
            <person name="Dorris L."/>
            <person name="Duffey N."/>
            <person name="Dupes A."/>
            <person name="Elkins T."/>
            <person name="Engels R."/>
            <person name="Erickson J."/>
            <person name="Farina A."/>
            <person name="Faro S."/>
            <person name="Ferreira P."/>
            <person name="Fischer H."/>
            <person name="Fitzgerald M."/>
            <person name="Foley K."/>
            <person name="Gage D."/>
            <person name="Galagan J."/>
            <person name="Gearin G."/>
            <person name="Gnerre S."/>
            <person name="Gnirke A."/>
            <person name="Goyette A."/>
            <person name="Graham J."/>
            <person name="Grandbois E."/>
            <person name="Gyaltsen K."/>
            <person name="Hafez N."/>
            <person name="Hagopian D."/>
            <person name="Hagos B."/>
            <person name="Hall J."/>
            <person name="Hatcher B."/>
            <person name="Heller A."/>
            <person name="Higgins H."/>
            <person name="Honan T."/>
            <person name="Horn A."/>
            <person name="Houde N."/>
            <person name="Hughes L."/>
            <person name="Hulme W."/>
            <person name="Husby E."/>
            <person name="Iliev I."/>
            <person name="Jaffe D."/>
            <person name="Jones C."/>
            <person name="Kamal M."/>
            <person name="Kamat A."/>
            <person name="Kamvysselis M."/>
            <person name="Karlsson E."/>
            <person name="Kells C."/>
            <person name="Kieu A."/>
            <person name="Kisner P."/>
            <person name="Kodira C."/>
            <person name="Kulbokas E."/>
            <person name="Labutti K."/>
            <person name="Lama D."/>
            <person name="Landers T."/>
            <person name="Leger J."/>
            <person name="Levine S."/>
            <person name="Lewis D."/>
            <person name="Lewis T."/>
            <person name="Lindblad-toh K."/>
            <person name="Liu X."/>
            <person name="Lokyitsang T."/>
            <person name="Lokyitsang Y."/>
            <person name="Lucien O."/>
            <person name="Lui A."/>
            <person name="Ma L.J."/>
            <person name="Mabbitt R."/>
            <person name="Macdonald J."/>
            <person name="Maclean C."/>
            <person name="Major J."/>
            <person name="Manning J."/>
            <person name="Marabella R."/>
            <person name="Maru K."/>
            <person name="Matthews C."/>
            <person name="Mauceli E."/>
            <person name="Mccarthy M."/>
            <person name="Mcdonough S."/>
            <person name="Mcghee T."/>
            <person name="Meldrim J."/>
            <person name="Meneus L."/>
            <person name="Mesirov J."/>
            <person name="Mihalev A."/>
            <person name="Mihova T."/>
            <person name="Mikkelsen T."/>
            <person name="Mlenga V."/>
            <person name="Moru K."/>
            <person name="Mozes J."/>
            <person name="Mulrain L."/>
            <person name="Munson G."/>
            <person name="Naylor J."/>
            <person name="Newes C."/>
            <person name="Nguyen C."/>
            <person name="Nguyen N."/>
            <person name="Nguyen T."/>
            <person name="Nicol R."/>
            <person name="Nielsen C."/>
            <person name="Nizzari M."/>
            <person name="Norbu C."/>
            <person name="Norbu N."/>
            <person name="O'donnell P."/>
            <person name="Okoawo O."/>
            <person name="O'leary S."/>
            <person name="Omotosho B."/>
            <person name="O'neill K."/>
            <person name="Osman S."/>
            <person name="Parker S."/>
            <person name="Perrin D."/>
            <person name="Phunkhang P."/>
            <person name="Piqani B."/>
            <person name="Purcell S."/>
            <person name="Rachupka T."/>
            <person name="Ramasamy U."/>
            <person name="Rameau R."/>
            <person name="Ray V."/>
            <person name="Raymond C."/>
            <person name="Retta R."/>
            <person name="Richardson S."/>
            <person name="Rise C."/>
            <person name="Rodriguez J."/>
            <person name="Rogers J."/>
            <person name="Rogov P."/>
            <person name="Rutman M."/>
            <person name="Schupbach R."/>
            <person name="Seaman C."/>
            <person name="Settipalli S."/>
            <person name="Sharpe T."/>
            <person name="Sheridan J."/>
            <person name="Sherpa N."/>
            <person name="Shi J."/>
            <person name="Smirnov S."/>
            <person name="Smith C."/>
            <person name="Sougnez C."/>
            <person name="Spencer B."/>
            <person name="Stalker J."/>
            <person name="Stange-thomann N."/>
            <person name="Stavropoulos S."/>
            <person name="Stetson K."/>
            <person name="Stone C."/>
            <person name="Stone S."/>
            <person name="Stubbs M."/>
            <person name="Talamas J."/>
            <person name="Tchuinga P."/>
            <person name="Tenzing P."/>
            <person name="Tesfaye S."/>
            <person name="Theodore J."/>
            <person name="Thoulutsang Y."/>
            <person name="Topham K."/>
            <person name="Towey S."/>
            <person name="Tsamla T."/>
            <person name="Tsomo N."/>
            <person name="Vallee D."/>
            <person name="Vassiliev H."/>
            <person name="Venkataraman V."/>
            <person name="Vinson J."/>
            <person name="Vo A."/>
            <person name="Wade C."/>
            <person name="Wang S."/>
            <person name="Wangchuk T."/>
            <person name="Wangdi T."/>
            <person name="Whittaker C."/>
            <person name="Wilkinson J."/>
            <person name="Wu Y."/>
            <person name="Wyman D."/>
            <person name="Yadav S."/>
            <person name="Yang S."/>
            <person name="Yang X."/>
            <person name="Yeager S."/>
            <person name="Yee E."/>
            <person name="Young G."/>
            <person name="Zainoun J."/>
            <person name="Zembeck L."/>
            <person name="Zimmer A."/>
            <person name="Zody M."/>
            <person name="Lander E."/>
        </authorList>
    </citation>
    <scope>NUCLEOTIDE SEQUENCE [LARGE SCALE GENOMIC DNA]</scope>
</reference>
<dbReference type="InterPro" id="IPR038499">
    <property type="entry name" value="BRO1_sf"/>
</dbReference>
<dbReference type="CDD" id="cd09235">
    <property type="entry name" value="V_Alix"/>
    <property type="match status" value="1"/>
</dbReference>
<dbReference type="SMART" id="SM01041">
    <property type="entry name" value="BRO1"/>
    <property type="match status" value="1"/>
</dbReference>
<dbReference type="HOGENOM" id="CLU_007181_2_0_1"/>
<dbReference type="GeneTree" id="ENSGT00940000163083"/>
<evidence type="ECO:0000256" key="1">
    <source>
        <dbReference type="SAM" id="MobiDB-lite"/>
    </source>
</evidence>
<feature type="compositionally biased region" description="Pro residues" evidence="1">
    <location>
        <begin position="801"/>
        <end position="812"/>
    </location>
</feature>